<sequence length="159" mass="18218">MIGILHLWSLVTICLSLFLSCILSQKPATLCFPGPCTTPILKLEELAYVAEKGPLHRGELESVLWKHRHILRSGWGLLHRRGKIKSVFFMGDFSACLRRAHVDIVAGEAFIQILLSDKKILGSSRKFPKKVQDLNEFIFHMMSREGYLFSEVWESRPDH</sequence>
<protein>
    <submittedName>
        <fullName evidence="1">Uncharacterized protein</fullName>
    </submittedName>
</protein>
<dbReference type="EMBL" id="QTSX02005738">
    <property type="protein sequence ID" value="KAJ9058168.1"/>
    <property type="molecule type" value="Genomic_DNA"/>
</dbReference>
<accession>A0ACC2S794</accession>
<name>A0ACC2S794_9FUNG</name>
<proteinExistence type="predicted"/>
<keyword evidence="2" id="KW-1185">Reference proteome</keyword>
<dbReference type="Proteomes" id="UP001165960">
    <property type="component" value="Unassembled WGS sequence"/>
</dbReference>
<organism evidence="1 2">
    <name type="scientific">Entomophthora muscae</name>
    <dbReference type="NCBI Taxonomy" id="34485"/>
    <lineage>
        <taxon>Eukaryota</taxon>
        <taxon>Fungi</taxon>
        <taxon>Fungi incertae sedis</taxon>
        <taxon>Zoopagomycota</taxon>
        <taxon>Entomophthoromycotina</taxon>
        <taxon>Entomophthoromycetes</taxon>
        <taxon>Entomophthorales</taxon>
        <taxon>Entomophthoraceae</taxon>
        <taxon>Entomophthora</taxon>
    </lineage>
</organism>
<evidence type="ECO:0000313" key="1">
    <source>
        <dbReference type="EMBL" id="KAJ9058168.1"/>
    </source>
</evidence>
<reference evidence="1" key="1">
    <citation type="submission" date="2022-04" db="EMBL/GenBank/DDBJ databases">
        <title>Genome of the entomopathogenic fungus Entomophthora muscae.</title>
        <authorList>
            <person name="Elya C."/>
            <person name="Lovett B.R."/>
            <person name="Lee E."/>
            <person name="Macias A.M."/>
            <person name="Hajek A.E."/>
            <person name="De Bivort B.L."/>
            <person name="Kasson M.T."/>
            <person name="De Fine Licht H.H."/>
            <person name="Stajich J.E."/>
        </authorList>
    </citation>
    <scope>NUCLEOTIDE SEQUENCE</scope>
    <source>
        <strain evidence="1">Berkeley</strain>
    </source>
</reference>
<evidence type="ECO:0000313" key="2">
    <source>
        <dbReference type="Proteomes" id="UP001165960"/>
    </source>
</evidence>
<comment type="caution">
    <text evidence="1">The sequence shown here is derived from an EMBL/GenBank/DDBJ whole genome shotgun (WGS) entry which is preliminary data.</text>
</comment>
<gene>
    <name evidence="1" type="ORF">DSO57_1015010</name>
</gene>